<dbReference type="EMBL" id="JACCBN010000001">
    <property type="protein sequence ID" value="NYD39037.1"/>
    <property type="molecule type" value="Genomic_DNA"/>
</dbReference>
<dbReference type="InterPro" id="IPR000468">
    <property type="entry name" value="Barstar"/>
</dbReference>
<dbReference type="InterPro" id="IPR035905">
    <property type="entry name" value="Barstar-like_sf"/>
</dbReference>
<reference evidence="3 4" key="1">
    <citation type="submission" date="2020-07" db="EMBL/GenBank/DDBJ databases">
        <title>Sequencing the genomes of 1000 actinobacteria strains.</title>
        <authorList>
            <person name="Klenk H.-P."/>
        </authorList>
    </citation>
    <scope>NUCLEOTIDE SEQUENCE [LARGE SCALE GENOMIC DNA]</scope>
    <source>
        <strain evidence="3 4">DSM 45772</strain>
    </source>
</reference>
<dbReference type="AlphaFoldDB" id="A0A7Y9J7Z6"/>
<evidence type="ECO:0000259" key="2">
    <source>
        <dbReference type="Pfam" id="PF01337"/>
    </source>
</evidence>
<accession>A0A7Y9J7Z6</accession>
<evidence type="ECO:0000256" key="1">
    <source>
        <dbReference type="ARBA" id="ARBA00006845"/>
    </source>
</evidence>
<comment type="similarity">
    <text evidence="1">Belongs to the barstar family.</text>
</comment>
<proteinExistence type="inferred from homology"/>
<comment type="caution">
    <text evidence="3">The sequence shown here is derived from an EMBL/GenBank/DDBJ whole genome shotgun (WGS) entry which is preliminary data.</text>
</comment>
<gene>
    <name evidence="3" type="ORF">BJ983_005139</name>
</gene>
<evidence type="ECO:0000313" key="4">
    <source>
        <dbReference type="Proteomes" id="UP000535890"/>
    </source>
</evidence>
<dbReference type="SUPFAM" id="SSF52038">
    <property type="entry name" value="Barstar-related"/>
    <property type="match status" value="1"/>
</dbReference>
<organism evidence="3 4">
    <name type="scientific">Actinomycetospora corticicola</name>
    <dbReference type="NCBI Taxonomy" id="663602"/>
    <lineage>
        <taxon>Bacteria</taxon>
        <taxon>Bacillati</taxon>
        <taxon>Actinomycetota</taxon>
        <taxon>Actinomycetes</taxon>
        <taxon>Pseudonocardiales</taxon>
        <taxon>Pseudonocardiaceae</taxon>
        <taxon>Actinomycetospora</taxon>
    </lineage>
</organism>
<keyword evidence="4" id="KW-1185">Reference proteome</keyword>
<dbReference type="Gene3D" id="3.30.370.10">
    <property type="entry name" value="Barstar-like"/>
    <property type="match status" value="1"/>
</dbReference>
<evidence type="ECO:0000313" key="3">
    <source>
        <dbReference type="EMBL" id="NYD39037.1"/>
    </source>
</evidence>
<protein>
    <recommendedName>
        <fullName evidence="2">Barstar (barnase inhibitor) domain-containing protein</fullName>
    </recommendedName>
</protein>
<dbReference type="Pfam" id="PF01337">
    <property type="entry name" value="Barstar"/>
    <property type="match status" value="1"/>
</dbReference>
<sequence>MTDLHAATTRARDRARTVGVVAEAADKLSTLAAIGRALHFPGYVAPNLDALEESVRDLSWLPVGPVELVWVDGPLRDADPPTHRAIRDILDGASSTEGERPFRLTCVG</sequence>
<feature type="domain" description="Barstar (barnase inhibitor)" evidence="2">
    <location>
        <begin position="22"/>
        <end position="104"/>
    </location>
</feature>
<dbReference type="RefSeq" id="WP_179796403.1">
    <property type="nucleotide sequence ID" value="NZ_BAABHP010000022.1"/>
</dbReference>
<dbReference type="Proteomes" id="UP000535890">
    <property type="component" value="Unassembled WGS sequence"/>
</dbReference>
<name>A0A7Y9J7Z6_9PSEU</name>